<proteinExistence type="predicted"/>
<sequence>MKISTKGRYGLEALLDIAIFGNGDSVSLKTISSRQGISQKYLEHIFIALKKKEIVISLRGGQGGYRISRPLNEVTIGEVLRALEGSLSPVKCISENTNGKCEFYDKCITKDVWVDIKTAVDDAVDSITLKDLVEEYSRLNDENVHNYIEYFI</sequence>
<keyword evidence="3" id="KW-1185">Reference proteome</keyword>
<dbReference type="SUPFAM" id="SSF46785">
    <property type="entry name" value="Winged helix' DNA-binding domain"/>
    <property type="match status" value="1"/>
</dbReference>
<accession>A0A0J8D523</accession>
<dbReference type="PANTHER" id="PTHR33221">
    <property type="entry name" value="WINGED HELIX-TURN-HELIX TRANSCRIPTIONAL REGULATOR, RRF2 FAMILY"/>
    <property type="match status" value="1"/>
</dbReference>
<dbReference type="PATRIC" id="fig|1121307.3.peg.512"/>
<dbReference type="GO" id="GO:0005829">
    <property type="term" value="C:cytosol"/>
    <property type="evidence" value="ECO:0007669"/>
    <property type="project" value="TreeGrafter"/>
</dbReference>
<dbReference type="InterPro" id="IPR036388">
    <property type="entry name" value="WH-like_DNA-bd_sf"/>
</dbReference>
<protein>
    <submittedName>
        <fullName evidence="2">HTH-type transcriptional regulator IscR</fullName>
    </submittedName>
</protein>
<organism evidence="2 3">
    <name type="scientific">Clostridium cylindrosporum DSM 605</name>
    <dbReference type="NCBI Taxonomy" id="1121307"/>
    <lineage>
        <taxon>Bacteria</taxon>
        <taxon>Bacillati</taxon>
        <taxon>Bacillota</taxon>
        <taxon>Clostridia</taxon>
        <taxon>Eubacteriales</taxon>
        <taxon>Clostridiaceae</taxon>
        <taxon>Clostridium</taxon>
    </lineage>
</organism>
<keyword evidence="1" id="KW-0238">DNA-binding</keyword>
<dbReference type="RefSeq" id="WP_048571316.1">
    <property type="nucleotide sequence ID" value="NZ_LFVU01000028.1"/>
</dbReference>
<dbReference type="PROSITE" id="PS51197">
    <property type="entry name" value="HTH_RRF2_2"/>
    <property type="match status" value="1"/>
</dbReference>
<dbReference type="InterPro" id="IPR036390">
    <property type="entry name" value="WH_DNA-bd_sf"/>
</dbReference>
<evidence type="ECO:0000313" key="2">
    <source>
        <dbReference type="EMBL" id="KMT20917.1"/>
    </source>
</evidence>
<dbReference type="Gene3D" id="1.10.10.10">
    <property type="entry name" value="Winged helix-like DNA-binding domain superfamily/Winged helix DNA-binding domain"/>
    <property type="match status" value="1"/>
</dbReference>
<evidence type="ECO:0000256" key="1">
    <source>
        <dbReference type="ARBA" id="ARBA00023125"/>
    </source>
</evidence>
<dbReference type="NCBIfam" id="TIGR00738">
    <property type="entry name" value="rrf2_super"/>
    <property type="match status" value="1"/>
</dbReference>
<dbReference type="OrthoDB" id="9808360at2"/>
<dbReference type="InterPro" id="IPR000944">
    <property type="entry name" value="Tscrpt_reg_Rrf2"/>
</dbReference>
<reference evidence="2 3" key="1">
    <citation type="submission" date="2015-06" db="EMBL/GenBank/DDBJ databases">
        <title>Draft genome sequence of the purine-degrading Clostridium cylindrosporum HC-1 (DSM 605).</title>
        <authorList>
            <person name="Poehlein A."/>
            <person name="Schiel-Bengelsdorf B."/>
            <person name="Bengelsdorf F."/>
            <person name="Daniel R."/>
            <person name="Duerre P."/>
        </authorList>
    </citation>
    <scope>NUCLEOTIDE SEQUENCE [LARGE SCALE GENOMIC DNA]</scope>
    <source>
        <strain evidence="2 3">DSM 605</strain>
    </source>
</reference>
<gene>
    <name evidence="2" type="primary">iscR</name>
    <name evidence="2" type="ORF">CLCY_1c01510</name>
</gene>
<dbReference type="EMBL" id="LFVU01000028">
    <property type="protein sequence ID" value="KMT20917.1"/>
    <property type="molecule type" value="Genomic_DNA"/>
</dbReference>
<dbReference type="STRING" id="1121307.CLCY_1c01510"/>
<dbReference type="GO" id="GO:0003700">
    <property type="term" value="F:DNA-binding transcription factor activity"/>
    <property type="evidence" value="ECO:0007669"/>
    <property type="project" value="TreeGrafter"/>
</dbReference>
<dbReference type="Pfam" id="PF02082">
    <property type="entry name" value="Rrf2"/>
    <property type="match status" value="1"/>
</dbReference>
<evidence type="ECO:0000313" key="3">
    <source>
        <dbReference type="Proteomes" id="UP000036756"/>
    </source>
</evidence>
<comment type="caution">
    <text evidence="2">The sequence shown here is derived from an EMBL/GenBank/DDBJ whole genome shotgun (WGS) entry which is preliminary data.</text>
</comment>
<dbReference type="AlphaFoldDB" id="A0A0J8D523"/>
<dbReference type="Proteomes" id="UP000036756">
    <property type="component" value="Unassembled WGS sequence"/>
</dbReference>
<name>A0A0J8D523_CLOCY</name>
<dbReference type="GO" id="GO:0003677">
    <property type="term" value="F:DNA binding"/>
    <property type="evidence" value="ECO:0007669"/>
    <property type="project" value="UniProtKB-KW"/>
</dbReference>
<dbReference type="PANTHER" id="PTHR33221:SF5">
    <property type="entry name" value="HTH-TYPE TRANSCRIPTIONAL REGULATOR ISCR"/>
    <property type="match status" value="1"/>
</dbReference>